<gene>
    <name evidence="2" type="ORF">MEUPH1_LOCUS14797</name>
</gene>
<dbReference type="AlphaFoldDB" id="A0AAV0WUV0"/>
<dbReference type="EMBL" id="CARXXK010000002">
    <property type="protein sequence ID" value="CAI6359379.1"/>
    <property type="molecule type" value="Genomic_DNA"/>
</dbReference>
<evidence type="ECO:0000313" key="2">
    <source>
        <dbReference type="EMBL" id="CAI6359379.1"/>
    </source>
</evidence>
<comment type="caution">
    <text evidence="2">The sequence shown here is derived from an EMBL/GenBank/DDBJ whole genome shotgun (WGS) entry which is preliminary data.</text>
</comment>
<evidence type="ECO:0000256" key="1">
    <source>
        <dbReference type="SAM" id="Coils"/>
    </source>
</evidence>
<proteinExistence type="predicted"/>
<organism evidence="2 3">
    <name type="scientific">Macrosiphum euphorbiae</name>
    <name type="common">potato aphid</name>
    <dbReference type="NCBI Taxonomy" id="13131"/>
    <lineage>
        <taxon>Eukaryota</taxon>
        <taxon>Metazoa</taxon>
        <taxon>Ecdysozoa</taxon>
        <taxon>Arthropoda</taxon>
        <taxon>Hexapoda</taxon>
        <taxon>Insecta</taxon>
        <taxon>Pterygota</taxon>
        <taxon>Neoptera</taxon>
        <taxon>Paraneoptera</taxon>
        <taxon>Hemiptera</taxon>
        <taxon>Sternorrhyncha</taxon>
        <taxon>Aphidomorpha</taxon>
        <taxon>Aphidoidea</taxon>
        <taxon>Aphididae</taxon>
        <taxon>Macrosiphini</taxon>
        <taxon>Macrosiphum</taxon>
    </lineage>
</organism>
<protein>
    <submittedName>
        <fullName evidence="2">Uncharacterized protein</fullName>
    </submittedName>
</protein>
<feature type="coiled-coil region" evidence="1">
    <location>
        <begin position="347"/>
        <end position="442"/>
    </location>
</feature>
<evidence type="ECO:0000313" key="3">
    <source>
        <dbReference type="Proteomes" id="UP001160148"/>
    </source>
</evidence>
<sequence>MSKKLCPVDFGQSEDNSICTTNNKRKKLSLSKELLRESTQFKRMLITQKENYEISFLDPANGEQLKLMCTDTLCTGRVLHAGVQTLQSAIDRERSHRREYVDGLMRYMRELNKLDEAKEVLLEGLERMRASVDGTVDALRVDVERAHRQYEERKKRFFRFTGGAEASETQEMTATGRGFRSLCLDAAAGDVSLSAAACWSCDIEADDDGGWLDDIDADDDADAAITIFRRLRRDAEARSGDSCRLRIDELLTLWRAIKSVTEYNRTLETAVCELEEQTDSLQTSLCCTTAVCTALDADQSDKKCRAVVLDDFCAVTEQITAQQIRNLEFGRMLAVDEQQIGEELQKIGQLKAKVARKKEKKQKLLEQTDSVKSQLEVYKSRYEELNRKRALLDDNLNMTKRSPSKLANQSEQQGFGQRVKHLEQLKNQYNKLANTRDALKLKIQSQQQVVKTPRRINTFCNT</sequence>
<dbReference type="Proteomes" id="UP001160148">
    <property type="component" value="Unassembled WGS sequence"/>
</dbReference>
<reference evidence="2 3" key="1">
    <citation type="submission" date="2023-01" db="EMBL/GenBank/DDBJ databases">
        <authorList>
            <person name="Whitehead M."/>
        </authorList>
    </citation>
    <scope>NUCLEOTIDE SEQUENCE [LARGE SCALE GENOMIC DNA]</scope>
</reference>
<name>A0AAV0WUV0_9HEMI</name>
<keyword evidence="1" id="KW-0175">Coiled coil</keyword>
<keyword evidence="3" id="KW-1185">Reference proteome</keyword>
<accession>A0AAV0WUV0</accession>